<evidence type="ECO:0000313" key="2">
    <source>
        <dbReference type="EMBL" id="KAK4791319.1"/>
    </source>
</evidence>
<reference evidence="2 3" key="1">
    <citation type="journal article" date="2023" name="Hortic Res">
        <title>Pangenome of water caltrop reveals structural variations and asymmetric subgenome divergence after allopolyploidization.</title>
        <authorList>
            <person name="Zhang X."/>
            <person name="Chen Y."/>
            <person name="Wang L."/>
            <person name="Yuan Y."/>
            <person name="Fang M."/>
            <person name="Shi L."/>
            <person name="Lu R."/>
            <person name="Comes H.P."/>
            <person name="Ma Y."/>
            <person name="Chen Y."/>
            <person name="Huang G."/>
            <person name="Zhou Y."/>
            <person name="Zheng Z."/>
            <person name="Qiu Y."/>
        </authorList>
    </citation>
    <scope>NUCLEOTIDE SEQUENCE [LARGE SCALE GENOMIC DNA]</scope>
    <source>
        <strain evidence="2">F231</strain>
    </source>
</reference>
<feature type="region of interest" description="Disordered" evidence="1">
    <location>
        <begin position="1"/>
        <end position="25"/>
    </location>
</feature>
<dbReference type="PANTHER" id="PTHR33882:SF11">
    <property type="entry name" value="RPM1-INTERACTING PROTEIN 4 (RIN4) FAMILY PROTEIN"/>
    <property type="match status" value="1"/>
</dbReference>
<feature type="compositionally biased region" description="Basic residues" evidence="1">
    <location>
        <begin position="1"/>
        <end position="17"/>
    </location>
</feature>
<keyword evidence="3" id="KW-1185">Reference proteome</keyword>
<protein>
    <submittedName>
        <fullName evidence="2">Uncharacterized protein</fullName>
    </submittedName>
</protein>
<dbReference type="EMBL" id="JAXQNO010000009">
    <property type="protein sequence ID" value="KAK4791319.1"/>
    <property type="molecule type" value="Genomic_DNA"/>
</dbReference>
<dbReference type="Proteomes" id="UP001346149">
    <property type="component" value="Unassembled WGS sequence"/>
</dbReference>
<comment type="caution">
    <text evidence="2">The sequence shown here is derived from an EMBL/GenBank/DDBJ whole genome shotgun (WGS) entry which is preliminary data.</text>
</comment>
<gene>
    <name evidence="2" type="ORF">SAY86_031732</name>
</gene>
<organism evidence="2 3">
    <name type="scientific">Trapa natans</name>
    <name type="common">Water chestnut</name>
    <dbReference type="NCBI Taxonomy" id="22666"/>
    <lineage>
        <taxon>Eukaryota</taxon>
        <taxon>Viridiplantae</taxon>
        <taxon>Streptophyta</taxon>
        <taxon>Embryophyta</taxon>
        <taxon>Tracheophyta</taxon>
        <taxon>Spermatophyta</taxon>
        <taxon>Magnoliopsida</taxon>
        <taxon>eudicotyledons</taxon>
        <taxon>Gunneridae</taxon>
        <taxon>Pentapetalae</taxon>
        <taxon>rosids</taxon>
        <taxon>malvids</taxon>
        <taxon>Myrtales</taxon>
        <taxon>Lythraceae</taxon>
        <taxon>Trapa</taxon>
    </lineage>
</organism>
<dbReference type="AlphaFoldDB" id="A0AAN7LTA5"/>
<evidence type="ECO:0000313" key="3">
    <source>
        <dbReference type="Proteomes" id="UP001346149"/>
    </source>
</evidence>
<name>A0AAN7LTA5_TRANT</name>
<proteinExistence type="predicted"/>
<dbReference type="PANTHER" id="PTHR33882">
    <property type="entry name" value="PATHOGENIC TYPE III EFFECTOR AVIRULENCE FACTOR AVR AVRRPT-CLEAVAGE: CLEAVAGE SITE PROTEIN"/>
    <property type="match status" value="1"/>
</dbReference>
<accession>A0AAN7LTA5</accession>
<sequence>MKMRGQKAASRTKNKHAHVGDYKKAQQARDLTLHVQKLEKAPDLTLPVKKAQQALDLTFPVKKARADENHKRRSVPQFEGRDQVATGSTNYSVIFAQARANRKQHKSNLNRVSLGCEKEPIATYAHGHKKEDPIVRMNKILSYLNCCMGV</sequence>
<evidence type="ECO:0000256" key="1">
    <source>
        <dbReference type="SAM" id="MobiDB-lite"/>
    </source>
</evidence>